<accession>A0A9P1C887</accession>
<dbReference type="PANTHER" id="PTHR45867">
    <property type="entry name" value="PURPLE ACID PHOSPHATASE"/>
    <property type="match status" value="1"/>
</dbReference>
<name>A0A9P1C887_9DINO</name>
<comment type="catalytic activity">
    <reaction evidence="3">
        <text>a phosphate monoester + H2O = an alcohol + phosphate</text>
        <dbReference type="Rhea" id="RHEA:15017"/>
        <dbReference type="ChEBI" id="CHEBI:15377"/>
        <dbReference type="ChEBI" id="CHEBI:30879"/>
        <dbReference type="ChEBI" id="CHEBI:43474"/>
        <dbReference type="ChEBI" id="CHEBI:67140"/>
        <dbReference type="EC" id="3.1.3.2"/>
    </reaction>
</comment>
<dbReference type="CDD" id="cd00839">
    <property type="entry name" value="MPP_PAPs"/>
    <property type="match status" value="1"/>
</dbReference>
<dbReference type="InterPro" id="IPR029052">
    <property type="entry name" value="Metallo-depent_PP-like"/>
</dbReference>
<comment type="caution">
    <text evidence="7">The sequence shown here is derived from an EMBL/GenBank/DDBJ whole genome shotgun (WGS) entry which is preliminary data.</text>
</comment>
<keyword evidence="1 3" id="KW-0732">Signal</keyword>
<sequence length="555" mass="62519">MRAILCLTSLGFVGLPTVLGSSAKDTPYQQPEQIHIALGQPGEVTVHWSSIQESYLRQKSGYHPGESYVIYGESIDDLTRTVIGSSFLFQDYGPERRKFTMHMAAMKGLTANTKYCYMVGGNRTGWSAPMYFTSPPVTDHDVKVRLPMTYAIYGDQGDYNAQTLPSLQQAAARGELDMVLHVGDMAYDFHSDNGRNGDAWMRDIEPLAAYVPYMVSHGNHESAQNFNHYTQRFRNMPSNSGTLTFPEFGTVPNNWWYSWDDGLVHFVAISTEVYFDYHDMVPEQYRWLEKDLAAVNRSKTPWVVVHGHRPLYCSCDEDCDAPATTNRMGLQLPDGTFKYGLEQLFYQHGVDFYIAGHEHDYERMYDVAPGYDAATPWLSGATTRSTVDPPATTYIVTGSAGNIEDHESFSRPAPSRSAKRLNTYGWSKMTVYNASHILWQQIQTDTAAPSSTWGQVMDEAWIVQQHHGPFADHPRRSEIEKVGLAGLPALADPEVSLDVAMKYATRRLKNEAQCKHMPAGQEPRCTDPRLAQDLAQQGRWQYTKRRADGDGVQLV</sequence>
<dbReference type="InterPro" id="IPR008963">
    <property type="entry name" value="Purple_acid_Pase-like_N"/>
</dbReference>
<dbReference type="EMBL" id="CAMXCT030001113">
    <property type="protein sequence ID" value="CAL4774201.1"/>
    <property type="molecule type" value="Genomic_DNA"/>
</dbReference>
<proteinExistence type="inferred from homology"/>
<dbReference type="OrthoDB" id="417669at2759"/>
<feature type="chain" id="PRO_5043082693" description="Purple acid phosphatase" evidence="3">
    <location>
        <begin position="21"/>
        <end position="555"/>
    </location>
</feature>
<evidence type="ECO:0000313" key="8">
    <source>
        <dbReference type="EMBL" id="CAL4774201.1"/>
    </source>
</evidence>
<gene>
    <name evidence="7" type="ORF">C1SCF055_LOCUS14203</name>
</gene>
<dbReference type="Proteomes" id="UP001152797">
    <property type="component" value="Unassembled WGS sequence"/>
</dbReference>
<dbReference type="Pfam" id="PF00149">
    <property type="entry name" value="Metallophos"/>
    <property type="match status" value="1"/>
</dbReference>
<dbReference type="EMBL" id="CAMXCT020001113">
    <property type="protein sequence ID" value="CAL1140264.1"/>
    <property type="molecule type" value="Genomic_DNA"/>
</dbReference>
<dbReference type="Gene3D" id="3.60.21.10">
    <property type="match status" value="1"/>
</dbReference>
<comment type="similarity">
    <text evidence="3">Belongs to the metallophosphoesterase superfamily. Purple acid phosphatase family.</text>
</comment>
<dbReference type="GO" id="GO:0003993">
    <property type="term" value="F:acid phosphatase activity"/>
    <property type="evidence" value="ECO:0007669"/>
    <property type="project" value="UniProtKB-EC"/>
</dbReference>
<dbReference type="Pfam" id="PF14008">
    <property type="entry name" value="Metallophos_C"/>
    <property type="match status" value="1"/>
</dbReference>
<evidence type="ECO:0000256" key="1">
    <source>
        <dbReference type="ARBA" id="ARBA00022729"/>
    </source>
</evidence>
<evidence type="ECO:0000313" key="9">
    <source>
        <dbReference type="Proteomes" id="UP001152797"/>
    </source>
</evidence>
<dbReference type="InterPro" id="IPR015914">
    <property type="entry name" value="PAPs_N"/>
</dbReference>
<dbReference type="AlphaFoldDB" id="A0A9P1C887"/>
<reference evidence="7" key="1">
    <citation type="submission" date="2022-10" db="EMBL/GenBank/DDBJ databases">
        <authorList>
            <person name="Chen Y."/>
            <person name="Dougan E. K."/>
            <person name="Chan C."/>
            <person name="Rhodes N."/>
            <person name="Thang M."/>
        </authorList>
    </citation>
    <scope>NUCLEOTIDE SEQUENCE</scope>
</reference>
<organism evidence="7">
    <name type="scientific">Cladocopium goreaui</name>
    <dbReference type="NCBI Taxonomy" id="2562237"/>
    <lineage>
        <taxon>Eukaryota</taxon>
        <taxon>Sar</taxon>
        <taxon>Alveolata</taxon>
        <taxon>Dinophyceae</taxon>
        <taxon>Suessiales</taxon>
        <taxon>Symbiodiniaceae</taxon>
        <taxon>Cladocopium</taxon>
    </lineage>
</organism>
<dbReference type="PANTHER" id="PTHR45867:SF3">
    <property type="entry name" value="ACID PHOSPHATASE TYPE 7"/>
    <property type="match status" value="1"/>
</dbReference>
<feature type="domain" description="Calcineurin-like phosphoesterase" evidence="4">
    <location>
        <begin position="151"/>
        <end position="361"/>
    </location>
</feature>
<dbReference type="Gene3D" id="2.60.40.380">
    <property type="entry name" value="Purple acid phosphatase-like, N-terminal"/>
    <property type="match status" value="1"/>
</dbReference>
<dbReference type="GO" id="GO:0046872">
    <property type="term" value="F:metal ion binding"/>
    <property type="evidence" value="ECO:0007669"/>
    <property type="project" value="InterPro"/>
</dbReference>
<keyword evidence="2" id="KW-0325">Glycoprotein</keyword>
<keyword evidence="9" id="KW-1185">Reference proteome</keyword>
<dbReference type="SUPFAM" id="SSF49363">
    <property type="entry name" value="Purple acid phosphatase, N-terminal domain"/>
    <property type="match status" value="1"/>
</dbReference>
<feature type="domain" description="Purple acid phosphatase C-terminal" evidence="5">
    <location>
        <begin position="391"/>
        <end position="446"/>
    </location>
</feature>
<dbReference type="EMBL" id="CAMXCT010001113">
    <property type="protein sequence ID" value="CAI3986889.1"/>
    <property type="molecule type" value="Genomic_DNA"/>
</dbReference>
<dbReference type="EC" id="3.1.3.2" evidence="3"/>
<dbReference type="InterPro" id="IPR025733">
    <property type="entry name" value="PAPs_C"/>
</dbReference>
<evidence type="ECO:0000313" key="7">
    <source>
        <dbReference type="EMBL" id="CAI3986889.1"/>
    </source>
</evidence>
<keyword evidence="3" id="KW-0378">Hydrolase</keyword>
<evidence type="ECO:0000259" key="5">
    <source>
        <dbReference type="Pfam" id="PF14008"/>
    </source>
</evidence>
<dbReference type="InterPro" id="IPR004843">
    <property type="entry name" value="Calcineurin-like_PHP"/>
</dbReference>
<evidence type="ECO:0000259" key="6">
    <source>
        <dbReference type="Pfam" id="PF16656"/>
    </source>
</evidence>
<evidence type="ECO:0000259" key="4">
    <source>
        <dbReference type="Pfam" id="PF00149"/>
    </source>
</evidence>
<protein>
    <recommendedName>
        <fullName evidence="3">Purple acid phosphatase</fullName>
        <ecNumber evidence="3">3.1.3.2</ecNumber>
    </recommendedName>
</protein>
<evidence type="ECO:0000256" key="2">
    <source>
        <dbReference type="ARBA" id="ARBA00023180"/>
    </source>
</evidence>
<feature type="domain" description="Purple acid phosphatase N-terminal" evidence="6">
    <location>
        <begin position="31"/>
        <end position="133"/>
    </location>
</feature>
<dbReference type="InterPro" id="IPR041792">
    <property type="entry name" value="MPP_PAP"/>
</dbReference>
<reference evidence="8 9" key="2">
    <citation type="submission" date="2024-05" db="EMBL/GenBank/DDBJ databases">
        <authorList>
            <person name="Chen Y."/>
            <person name="Shah S."/>
            <person name="Dougan E. K."/>
            <person name="Thang M."/>
            <person name="Chan C."/>
        </authorList>
    </citation>
    <scope>NUCLEOTIDE SEQUENCE [LARGE SCALE GENOMIC DNA]</scope>
</reference>
<evidence type="ECO:0000256" key="3">
    <source>
        <dbReference type="RuleBase" id="RU361203"/>
    </source>
</evidence>
<dbReference type="Pfam" id="PF16656">
    <property type="entry name" value="Pur_ac_phosph_N"/>
    <property type="match status" value="1"/>
</dbReference>
<feature type="signal peptide" evidence="3">
    <location>
        <begin position="1"/>
        <end position="20"/>
    </location>
</feature>
<dbReference type="SUPFAM" id="SSF56300">
    <property type="entry name" value="Metallo-dependent phosphatases"/>
    <property type="match status" value="1"/>
</dbReference>